<keyword evidence="1" id="KW-1133">Transmembrane helix</keyword>
<dbReference type="OrthoDB" id="9929728at2"/>
<evidence type="ECO:0000313" key="2">
    <source>
        <dbReference type="EMBL" id="SFA45376.1"/>
    </source>
</evidence>
<dbReference type="EMBL" id="FOJN01000003">
    <property type="protein sequence ID" value="SFA45376.1"/>
    <property type="molecule type" value="Genomic_DNA"/>
</dbReference>
<protein>
    <recommendedName>
        <fullName evidence="4">TrbC/VIRB2 family protein</fullName>
    </recommendedName>
</protein>
<gene>
    <name evidence="2" type="ORF">SAMN05444374_103262</name>
</gene>
<evidence type="ECO:0008006" key="4">
    <source>
        <dbReference type="Google" id="ProtNLM"/>
    </source>
</evidence>
<evidence type="ECO:0000256" key="1">
    <source>
        <dbReference type="SAM" id="Phobius"/>
    </source>
</evidence>
<dbReference type="RefSeq" id="WP_074921918.1">
    <property type="nucleotide sequence ID" value="NZ_FOJN01000003.1"/>
</dbReference>
<accession>A0A1I0T2W7</accession>
<organism evidence="2 3">
    <name type="scientific">Rhodococcoides kroppenstedtii</name>
    <dbReference type="NCBI Taxonomy" id="293050"/>
    <lineage>
        <taxon>Bacteria</taxon>
        <taxon>Bacillati</taxon>
        <taxon>Actinomycetota</taxon>
        <taxon>Actinomycetes</taxon>
        <taxon>Mycobacteriales</taxon>
        <taxon>Nocardiaceae</taxon>
        <taxon>Rhodococcoides</taxon>
    </lineage>
</organism>
<name>A0A1I0T2W7_9NOCA</name>
<feature type="transmembrane region" description="Helical" evidence="1">
    <location>
        <begin position="70"/>
        <end position="90"/>
    </location>
</feature>
<keyword evidence="1" id="KW-0472">Membrane</keyword>
<dbReference type="AlphaFoldDB" id="A0A1I0T2W7"/>
<sequence>MLLHSLTATTDYLAQVGPNGVDAPPGADKYQLLMNIGLWVATGLLAVIGVFAGVKFAMGHMDGTNTRGQQFALAAVAIGAVFSGTATGLVNTLMV</sequence>
<dbReference type="GeneID" id="85485107"/>
<dbReference type="Proteomes" id="UP000182054">
    <property type="component" value="Unassembled WGS sequence"/>
</dbReference>
<evidence type="ECO:0000313" key="3">
    <source>
        <dbReference type="Proteomes" id="UP000182054"/>
    </source>
</evidence>
<proteinExistence type="predicted"/>
<feature type="transmembrane region" description="Helical" evidence="1">
    <location>
        <begin position="36"/>
        <end position="58"/>
    </location>
</feature>
<reference evidence="2 3" key="1">
    <citation type="submission" date="2016-10" db="EMBL/GenBank/DDBJ databases">
        <authorList>
            <person name="de Groot N.N."/>
        </authorList>
    </citation>
    <scope>NUCLEOTIDE SEQUENCE [LARGE SCALE GENOMIC DNA]</scope>
    <source>
        <strain evidence="2 3">DSM 44908</strain>
    </source>
</reference>
<keyword evidence="1" id="KW-0812">Transmembrane</keyword>